<comment type="caution">
    <text evidence="1">The sequence shown here is derived from an EMBL/GenBank/DDBJ whole genome shotgun (WGS) entry which is preliminary data.</text>
</comment>
<reference evidence="1" key="2">
    <citation type="submission" date="2020-09" db="EMBL/GenBank/DDBJ databases">
        <authorList>
            <person name="Sun Q."/>
            <person name="Ohkuma M."/>
        </authorList>
    </citation>
    <scope>NUCLEOTIDE SEQUENCE</scope>
    <source>
        <strain evidence="1">JCM 3302</strain>
    </source>
</reference>
<protein>
    <submittedName>
        <fullName evidence="1">Uncharacterized protein</fullName>
    </submittedName>
</protein>
<proteinExistence type="predicted"/>
<dbReference type="AlphaFoldDB" id="A0A918ZGA6"/>
<name>A0A918ZGA6_9ACTN</name>
<evidence type="ECO:0000313" key="1">
    <source>
        <dbReference type="EMBL" id="GHE51845.1"/>
    </source>
</evidence>
<sequence length="99" mass="10309">MYLIHVRLEGPGGAAGQPDLATIVSSYAGKADGLEHITVHQGPPGDVTLGFFLLADGLAAAEKTAAHLAGQAVSGHPELREFRILEAEAVLVPGPWWDS</sequence>
<dbReference type="RefSeq" id="WP_189895490.1">
    <property type="nucleotide sequence ID" value="NZ_BNBC01000001.1"/>
</dbReference>
<reference evidence="1" key="1">
    <citation type="journal article" date="2014" name="Int. J. Syst. Evol. Microbiol.">
        <title>Complete genome sequence of Corynebacterium casei LMG S-19264T (=DSM 44701T), isolated from a smear-ripened cheese.</title>
        <authorList>
            <consortium name="US DOE Joint Genome Institute (JGI-PGF)"/>
            <person name="Walter F."/>
            <person name="Albersmeier A."/>
            <person name="Kalinowski J."/>
            <person name="Ruckert C."/>
        </authorList>
    </citation>
    <scope>NUCLEOTIDE SEQUENCE</scope>
    <source>
        <strain evidence="1">JCM 3302</strain>
    </source>
</reference>
<dbReference type="EMBL" id="BNBC01000001">
    <property type="protein sequence ID" value="GHE51845.1"/>
    <property type="molecule type" value="Genomic_DNA"/>
</dbReference>
<gene>
    <name evidence="1" type="ORF">GCM10014715_00570</name>
</gene>
<organism evidence="1 2">
    <name type="scientific">Streptomyces spiralis</name>
    <dbReference type="NCBI Taxonomy" id="66376"/>
    <lineage>
        <taxon>Bacteria</taxon>
        <taxon>Bacillati</taxon>
        <taxon>Actinomycetota</taxon>
        <taxon>Actinomycetes</taxon>
        <taxon>Kitasatosporales</taxon>
        <taxon>Streptomycetaceae</taxon>
        <taxon>Streptomyces</taxon>
    </lineage>
</organism>
<dbReference type="Proteomes" id="UP000641386">
    <property type="component" value="Unassembled WGS sequence"/>
</dbReference>
<evidence type="ECO:0000313" key="2">
    <source>
        <dbReference type="Proteomes" id="UP000641386"/>
    </source>
</evidence>
<accession>A0A918ZGA6</accession>
<keyword evidence="2" id="KW-1185">Reference proteome</keyword>